<dbReference type="Proteomes" id="UP001396334">
    <property type="component" value="Unassembled WGS sequence"/>
</dbReference>
<accession>A0ABR2QW93</accession>
<evidence type="ECO:0000313" key="1">
    <source>
        <dbReference type="EMBL" id="KAK9004931.1"/>
    </source>
</evidence>
<keyword evidence="2" id="KW-1185">Reference proteome</keyword>
<reference evidence="1 2" key="1">
    <citation type="journal article" date="2024" name="G3 (Bethesda)">
        <title>Genome assembly of Hibiscus sabdariffa L. provides insights into metabolisms of medicinal natural products.</title>
        <authorList>
            <person name="Kim T."/>
        </authorList>
    </citation>
    <scope>NUCLEOTIDE SEQUENCE [LARGE SCALE GENOMIC DNA]</scope>
    <source>
        <strain evidence="1">TK-2024</strain>
        <tissue evidence="1">Old leaves</tissue>
    </source>
</reference>
<evidence type="ECO:0000313" key="2">
    <source>
        <dbReference type="Proteomes" id="UP001396334"/>
    </source>
</evidence>
<name>A0ABR2QW93_9ROSI</name>
<gene>
    <name evidence="1" type="ORF">V6N11_042381</name>
</gene>
<protein>
    <submittedName>
        <fullName evidence="1">Uncharacterized protein</fullName>
    </submittedName>
</protein>
<comment type="caution">
    <text evidence="1">The sequence shown here is derived from an EMBL/GenBank/DDBJ whole genome shotgun (WGS) entry which is preliminary data.</text>
</comment>
<sequence>MDTRGREQAKPHINQARHHCPLLSSQVRQLRLRRQEPVRARRRETPWSLRLRRATSALWWRRRFRQRTAASAELTAAAQPAHVAIKLTYYGTMMLPVMGMLGPKNNEIWAE</sequence>
<dbReference type="EMBL" id="JBBPBN010000030">
    <property type="protein sequence ID" value="KAK9004931.1"/>
    <property type="molecule type" value="Genomic_DNA"/>
</dbReference>
<organism evidence="1 2">
    <name type="scientific">Hibiscus sabdariffa</name>
    <name type="common">roselle</name>
    <dbReference type="NCBI Taxonomy" id="183260"/>
    <lineage>
        <taxon>Eukaryota</taxon>
        <taxon>Viridiplantae</taxon>
        <taxon>Streptophyta</taxon>
        <taxon>Embryophyta</taxon>
        <taxon>Tracheophyta</taxon>
        <taxon>Spermatophyta</taxon>
        <taxon>Magnoliopsida</taxon>
        <taxon>eudicotyledons</taxon>
        <taxon>Gunneridae</taxon>
        <taxon>Pentapetalae</taxon>
        <taxon>rosids</taxon>
        <taxon>malvids</taxon>
        <taxon>Malvales</taxon>
        <taxon>Malvaceae</taxon>
        <taxon>Malvoideae</taxon>
        <taxon>Hibiscus</taxon>
    </lineage>
</organism>
<proteinExistence type="predicted"/>